<evidence type="ECO:0000256" key="4">
    <source>
        <dbReference type="ARBA" id="ARBA00022840"/>
    </source>
</evidence>
<dbReference type="PANTHER" id="PTHR43289:SF34">
    <property type="entry name" value="SERINE_THREONINE-PROTEIN KINASE YBDM-RELATED"/>
    <property type="match status" value="1"/>
</dbReference>
<dbReference type="InterPro" id="IPR011009">
    <property type="entry name" value="Kinase-like_dom_sf"/>
</dbReference>
<evidence type="ECO:0000256" key="1">
    <source>
        <dbReference type="ARBA" id="ARBA00022679"/>
    </source>
</evidence>
<reference evidence="8" key="1">
    <citation type="journal article" date="2019" name="Int. J. Syst. Evol. Microbiol.">
        <title>The Global Catalogue of Microorganisms (GCM) 10K type strain sequencing project: providing services to taxonomists for standard genome sequencing and annotation.</title>
        <authorList>
            <consortium name="The Broad Institute Genomics Platform"/>
            <consortium name="The Broad Institute Genome Sequencing Center for Infectious Disease"/>
            <person name="Wu L."/>
            <person name="Ma J."/>
        </authorList>
    </citation>
    <scope>NUCLEOTIDE SEQUENCE [LARGE SCALE GENOMIC DNA]</scope>
    <source>
        <strain evidence="8">CGMCC-1.15741</strain>
    </source>
</reference>
<sequence length="778" mass="85749">MNWQRVIELTERGNTLVGRDRDTFLESLVSEDAEVREEVLKHVARNEEMAGFLQTSIPGDAGREADFLNSGDVIDVWQIDELIGYGGMGQVYKARRADGLYDQTVALKLVDRTGERLRQRFLEERQQLARLDHPGISRIIDGGEAQTGEPFLVMEYVDGVAFDAYVASRNLTRKAVLQLFCDLIDVVAYAHANLVLHRDIKPANILVDQGGKVRLIDFGIAALLDEDKKVESGPLTPAYAAPEQLNRQNVSVSADIFSLGVLLWKVLTGKLPHRDTSGGLSLPDEAGLPAELMAICRKATETSPSDRYASAEMFAQDLQAYLSGRPVAAYASNGAYRFSKFVQRHRVAMGLSGALMVALIAGLAVTNHFAAQTRQALAETEATLRQLQLSTTAQTAYTETLHQLFGGEADGEQVKARMLEGAEKAYTYRDSNPDRAAMIALSVGRYFVDRTDFVAARSVLEPWLTDGYGPDELKPLGKLNLGVAMAYTGNPEDALPLLKEADADFSHASDTPGYEQIVARDMIAQIERNVEKQAELIDLLNTALAGEPSAAERGYYLKTLYILHLRFGNLDEAYQASQANLEALEADPFAKIADLNAVRSNTASFEIFLNEDFEEARKLIDRVLESAHEVGDGPQQSTARNQLAQIATLEGRYDDAADILTREIEETVGTYFKPGSFDHLAFLADLVEVMALKGDYGRARAYLRTSDEAIDEAFGEAGFWHPKLVMSEALLIAKAESPAQAEQFLREQNMSSQIVSRSLIGSYGWRRLKELGVETDAL</sequence>
<dbReference type="InterPro" id="IPR008271">
    <property type="entry name" value="Ser/Thr_kinase_AS"/>
</dbReference>
<evidence type="ECO:0000256" key="2">
    <source>
        <dbReference type="ARBA" id="ARBA00022741"/>
    </source>
</evidence>
<evidence type="ECO:0000256" key="5">
    <source>
        <dbReference type="PROSITE-ProRule" id="PRU10141"/>
    </source>
</evidence>
<proteinExistence type="predicted"/>
<dbReference type="InterPro" id="IPR000719">
    <property type="entry name" value="Prot_kinase_dom"/>
</dbReference>
<evidence type="ECO:0000313" key="8">
    <source>
        <dbReference type="Proteomes" id="UP001596303"/>
    </source>
</evidence>
<dbReference type="InterPro" id="IPR011990">
    <property type="entry name" value="TPR-like_helical_dom_sf"/>
</dbReference>
<dbReference type="PROSITE" id="PS00108">
    <property type="entry name" value="PROTEIN_KINASE_ST"/>
    <property type="match status" value="1"/>
</dbReference>
<dbReference type="SUPFAM" id="SSF56112">
    <property type="entry name" value="Protein kinase-like (PK-like)"/>
    <property type="match status" value="1"/>
</dbReference>
<gene>
    <name evidence="7" type="ORF">ACFQDM_09690</name>
</gene>
<name>A0ABW1SAQ8_9PROT</name>
<keyword evidence="4 5" id="KW-0067">ATP-binding</keyword>
<dbReference type="GO" id="GO:0016301">
    <property type="term" value="F:kinase activity"/>
    <property type="evidence" value="ECO:0007669"/>
    <property type="project" value="UniProtKB-KW"/>
</dbReference>
<accession>A0ABW1SAQ8</accession>
<evidence type="ECO:0000259" key="6">
    <source>
        <dbReference type="PROSITE" id="PS50011"/>
    </source>
</evidence>
<dbReference type="SUPFAM" id="SSF48452">
    <property type="entry name" value="TPR-like"/>
    <property type="match status" value="2"/>
</dbReference>
<evidence type="ECO:0000313" key="7">
    <source>
        <dbReference type="EMBL" id="MFC6198352.1"/>
    </source>
</evidence>
<organism evidence="7 8">
    <name type="scientific">Ponticaulis profundi</name>
    <dbReference type="NCBI Taxonomy" id="2665222"/>
    <lineage>
        <taxon>Bacteria</taxon>
        <taxon>Pseudomonadati</taxon>
        <taxon>Pseudomonadota</taxon>
        <taxon>Alphaproteobacteria</taxon>
        <taxon>Hyphomonadales</taxon>
        <taxon>Hyphomonadaceae</taxon>
        <taxon>Ponticaulis</taxon>
    </lineage>
</organism>
<comment type="caution">
    <text evidence="7">The sequence shown here is derived from an EMBL/GenBank/DDBJ whole genome shotgun (WGS) entry which is preliminary data.</text>
</comment>
<dbReference type="EMBL" id="JBHSSW010000012">
    <property type="protein sequence ID" value="MFC6198352.1"/>
    <property type="molecule type" value="Genomic_DNA"/>
</dbReference>
<dbReference type="Gene3D" id="3.30.200.20">
    <property type="entry name" value="Phosphorylase Kinase, domain 1"/>
    <property type="match status" value="1"/>
</dbReference>
<keyword evidence="1" id="KW-0808">Transferase</keyword>
<keyword evidence="3 7" id="KW-0418">Kinase</keyword>
<protein>
    <submittedName>
        <fullName evidence="7">Protein kinase</fullName>
    </submittedName>
</protein>
<dbReference type="Proteomes" id="UP001596303">
    <property type="component" value="Unassembled WGS sequence"/>
</dbReference>
<dbReference type="Pfam" id="PF13424">
    <property type="entry name" value="TPR_12"/>
    <property type="match status" value="1"/>
</dbReference>
<keyword evidence="2 5" id="KW-0547">Nucleotide-binding</keyword>
<feature type="domain" description="Protein kinase" evidence="6">
    <location>
        <begin position="77"/>
        <end position="322"/>
    </location>
</feature>
<dbReference type="Gene3D" id="1.25.40.10">
    <property type="entry name" value="Tetratricopeptide repeat domain"/>
    <property type="match status" value="1"/>
</dbReference>
<dbReference type="CDD" id="cd14014">
    <property type="entry name" value="STKc_PknB_like"/>
    <property type="match status" value="1"/>
</dbReference>
<dbReference type="Pfam" id="PF00069">
    <property type="entry name" value="Pkinase"/>
    <property type="match status" value="1"/>
</dbReference>
<dbReference type="PROSITE" id="PS50011">
    <property type="entry name" value="PROTEIN_KINASE_DOM"/>
    <property type="match status" value="1"/>
</dbReference>
<dbReference type="SMART" id="SM00220">
    <property type="entry name" value="S_TKc"/>
    <property type="match status" value="1"/>
</dbReference>
<dbReference type="RefSeq" id="WP_377378492.1">
    <property type="nucleotide sequence ID" value="NZ_JBHSSW010000012.1"/>
</dbReference>
<evidence type="ECO:0000256" key="3">
    <source>
        <dbReference type="ARBA" id="ARBA00022777"/>
    </source>
</evidence>
<keyword evidence="8" id="KW-1185">Reference proteome</keyword>
<dbReference type="PANTHER" id="PTHR43289">
    <property type="entry name" value="MITOGEN-ACTIVATED PROTEIN KINASE KINASE KINASE 20-RELATED"/>
    <property type="match status" value="1"/>
</dbReference>
<dbReference type="InterPro" id="IPR017441">
    <property type="entry name" value="Protein_kinase_ATP_BS"/>
</dbReference>
<dbReference type="PROSITE" id="PS00107">
    <property type="entry name" value="PROTEIN_KINASE_ATP"/>
    <property type="match status" value="1"/>
</dbReference>
<dbReference type="Gene3D" id="1.10.510.10">
    <property type="entry name" value="Transferase(Phosphotransferase) domain 1"/>
    <property type="match status" value="1"/>
</dbReference>
<feature type="binding site" evidence="5">
    <location>
        <position position="108"/>
    </location>
    <ligand>
        <name>ATP</name>
        <dbReference type="ChEBI" id="CHEBI:30616"/>
    </ligand>
</feature>